<evidence type="ECO:0000313" key="1">
    <source>
        <dbReference type="EMBL" id="TCO15588.1"/>
    </source>
</evidence>
<proteinExistence type="predicted"/>
<accession>A0ABY2BC06</accession>
<reference evidence="1 2" key="1">
    <citation type="journal article" date="2015" name="Stand. Genomic Sci.">
        <title>Genomic Encyclopedia of Bacterial and Archaeal Type Strains, Phase III: the genomes of soil and plant-associated and newly described type strains.</title>
        <authorList>
            <person name="Whitman W.B."/>
            <person name="Woyke T."/>
            <person name="Klenk H.P."/>
            <person name="Zhou Y."/>
            <person name="Lilburn T.G."/>
            <person name="Beck B.J."/>
            <person name="De Vos P."/>
            <person name="Vandamme P."/>
            <person name="Eisen J.A."/>
            <person name="Garrity G."/>
            <person name="Hugenholtz P."/>
            <person name="Kyrpides N.C."/>
        </authorList>
    </citation>
    <scope>NUCLEOTIDE SEQUENCE [LARGE SCALE GENOMIC DNA]</scope>
    <source>
        <strain evidence="1 2">VKM Ac-2538</strain>
    </source>
</reference>
<protein>
    <recommendedName>
        <fullName evidence="3">DUF222 domain-containing protein</fullName>
    </recommendedName>
</protein>
<organism evidence="1 2">
    <name type="scientific">Kribbella orskensis</name>
    <dbReference type="NCBI Taxonomy" id="2512216"/>
    <lineage>
        <taxon>Bacteria</taxon>
        <taxon>Bacillati</taxon>
        <taxon>Actinomycetota</taxon>
        <taxon>Actinomycetes</taxon>
        <taxon>Propionibacteriales</taxon>
        <taxon>Kribbellaceae</taxon>
        <taxon>Kribbella</taxon>
    </lineage>
</organism>
<evidence type="ECO:0008006" key="3">
    <source>
        <dbReference type="Google" id="ProtNLM"/>
    </source>
</evidence>
<dbReference type="RefSeq" id="WP_132193583.1">
    <property type="nucleotide sequence ID" value="NZ_SLWM01000018.1"/>
</dbReference>
<dbReference type="Proteomes" id="UP000295818">
    <property type="component" value="Unassembled WGS sequence"/>
</dbReference>
<evidence type="ECO:0000313" key="2">
    <source>
        <dbReference type="Proteomes" id="UP000295818"/>
    </source>
</evidence>
<sequence>MFDCDLSELSAAETLALAARLHAMKLEIEVDLLRHAQRFADLHPDPAMISGRETVPGGERGLVYGGPGCPGVAEFAPAEFGAVIGRSKGSAAALMGQALALRHRLPRIWALVESQHATAWKACTIARPVFTCRWRLPRS</sequence>
<dbReference type="EMBL" id="SLWM01000018">
    <property type="protein sequence ID" value="TCO15588.1"/>
    <property type="molecule type" value="Genomic_DNA"/>
</dbReference>
<comment type="caution">
    <text evidence="1">The sequence shown here is derived from an EMBL/GenBank/DDBJ whole genome shotgun (WGS) entry which is preliminary data.</text>
</comment>
<keyword evidence="2" id="KW-1185">Reference proteome</keyword>
<gene>
    <name evidence="1" type="ORF">EV644_118132</name>
</gene>
<name>A0ABY2BC06_9ACTN</name>